<organism evidence="4 5">
    <name type="scientific">Dacryopinax primogenitus (strain DJM 731)</name>
    <name type="common">Brown rot fungus</name>
    <dbReference type="NCBI Taxonomy" id="1858805"/>
    <lineage>
        <taxon>Eukaryota</taxon>
        <taxon>Fungi</taxon>
        <taxon>Dikarya</taxon>
        <taxon>Basidiomycota</taxon>
        <taxon>Agaricomycotina</taxon>
        <taxon>Dacrymycetes</taxon>
        <taxon>Dacrymycetales</taxon>
        <taxon>Dacrymycetaceae</taxon>
        <taxon>Dacryopinax</taxon>
    </lineage>
</organism>
<dbReference type="GO" id="GO:0016020">
    <property type="term" value="C:membrane"/>
    <property type="evidence" value="ECO:0007669"/>
    <property type="project" value="InterPro"/>
</dbReference>
<dbReference type="PANTHER" id="PTHR14015:SF2">
    <property type="entry name" value="OPIOID GROWTH FACTOR RECEPTOR (OGFR) CONSERVED DOMAIN-CONTAINING PROTEIN"/>
    <property type="match status" value="1"/>
</dbReference>
<dbReference type="OMA" id="WWANCLR"/>
<keyword evidence="4" id="KW-0675">Receptor</keyword>
<proteinExistence type="inferred from homology"/>
<gene>
    <name evidence="4" type="ORF">DACRYDRAFT_25232</name>
</gene>
<keyword evidence="5" id="KW-1185">Reference proteome</keyword>
<feature type="region of interest" description="Disordered" evidence="2">
    <location>
        <begin position="253"/>
        <end position="273"/>
    </location>
</feature>
<evidence type="ECO:0000313" key="4">
    <source>
        <dbReference type="EMBL" id="EJT97103.1"/>
    </source>
</evidence>
<accession>M5FPI8</accession>
<reference evidence="4 5" key="1">
    <citation type="journal article" date="2012" name="Science">
        <title>The Paleozoic origin of enzymatic lignin decomposition reconstructed from 31 fungal genomes.</title>
        <authorList>
            <person name="Floudas D."/>
            <person name="Binder M."/>
            <person name="Riley R."/>
            <person name="Barry K."/>
            <person name="Blanchette R.A."/>
            <person name="Henrissat B."/>
            <person name="Martinez A.T."/>
            <person name="Otillar R."/>
            <person name="Spatafora J.W."/>
            <person name="Yadav J.S."/>
            <person name="Aerts A."/>
            <person name="Benoit I."/>
            <person name="Boyd A."/>
            <person name="Carlson A."/>
            <person name="Copeland A."/>
            <person name="Coutinho P.M."/>
            <person name="de Vries R.P."/>
            <person name="Ferreira P."/>
            <person name="Findley K."/>
            <person name="Foster B."/>
            <person name="Gaskell J."/>
            <person name="Glotzer D."/>
            <person name="Gorecki P."/>
            <person name="Heitman J."/>
            <person name="Hesse C."/>
            <person name="Hori C."/>
            <person name="Igarashi K."/>
            <person name="Jurgens J.A."/>
            <person name="Kallen N."/>
            <person name="Kersten P."/>
            <person name="Kohler A."/>
            <person name="Kuees U."/>
            <person name="Kumar T.K.A."/>
            <person name="Kuo A."/>
            <person name="LaButti K."/>
            <person name="Larrondo L.F."/>
            <person name="Lindquist E."/>
            <person name="Ling A."/>
            <person name="Lombard V."/>
            <person name="Lucas S."/>
            <person name="Lundell T."/>
            <person name="Martin R."/>
            <person name="McLaughlin D.J."/>
            <person name="Morgenstern I."/>
            <person name="Morin E."/>
            <person name="Murat C."/>
            <person name="Nagy L.G."/>
            <person name="Nolan M."/>
            <person name="Ohm R.A."/>
            <person name="Patyshakuliyeva A."/>
            <person name="Rokas A."/>
            <person name="Ruiz-Duenas F.J."/>
            <person name="Sabat G."/>
            <person name="Salamov A."/>
            <person name="Samejima M."/>
            <person name="Schmutz J."/>
            <person name="Slot J.C."/>
            <person name="St John F."/>
            <person name="Stenlid J."/>
            <person name="Sun H."/>
            <person name="Sun S."/>
            <person name="Syed K."/>
            <person name="Tsang A."/>
            <person name="Wiebenga A."/>
            <person name="Young D."/>
            <person name="Pisabarro A."/>
            <person name="Eastwood D.C."/>
            <person name="Martin F."/>
            <person name="Cullen D."/>
            <person name="Grigoriev I.V."/>
            <person name="Hibbett D.S."/>
        </authorList>
    </citation>
    <scope>NUCLEOTIDE SEQUENCE [LARGE SCALE GENOMIC DNA]</scope>
    <source>
        <strain evidence="4 5">DJM-731 SS1</strain>
    </source>
</reference>
<dbReference type="GeneID" id="63689135"/>
<dbReference type="AlphaFoldDB" id="M5FPI8"/>
<dbReference type="HOGENOM" id="CLU_032134_2_0_1"/>
<protein>
    <submittedName>
        <fullName evidence="4">Opioid growth factor receptor</fullName>
    </submittedName>
</protein>
<dbReference type="EMBL" id="JH795878">
    <property type="protein sequence ID" value="EJT97103.1"/>
    <property type="molecule type" value="Genomic_DNA"/>
</dbReference>
<dbReference type="GO" id="GO:0140625">
    <property type="term" value="F:opioid growth factor receptor activity"/>
    <property type="evidence" value="ECO:0007669"/>
    <property type="project" value="InterPro"/>
</dbReference>
<comment type="similarity">
    <text evidence="1">Belongs to the opioid growth factor receptor family.</text>
</comment>
<feature type="domain" description="Opioid growth factor receptor (OGFr) conserved" evidence="3">
    <location>
        <begin position="30"/>
        <end position="235"/>
    </location>
</feature>
<evidence type="ECO:0000313" key="5">
    <source>
        <dbReference type="Proteomes" id="UP000030653"/>
    </source>
</evidence>
<dbReference type="RefSeq" id="XP_040624001.1">
    <property type="nucleotide sequence ID" value="XM_040774073.1"/>
</dbReference>
<dbReference type="InterPro" id="IPR006757">
    <property type="entry name" value="OGF_rcpt"/>
</dbReference>
<dbReference type="InterPro" id="IPR039574">
    <property type="entry name" value="OGFr"/>
</dbReference>
<name>M5FPI8_DACPD</name>
<evidence type="ECO:0000256" key="2">
    <source>
        <dbReference type="SAM" id="MobiDB-lite"/>
    </source>
</evidence>
<dbReference type="PANTHER" id="PTHR14015">
    <property type="entry name" value="OPIOID GROWTH FACTOR RECEPTOR OGFR ZETA-TYPE OPIOID RECEPTOR"/>
    <property type="match status" value="1"/>
</dbReference>
<evidence type="ECO:0000256" key="1">
    <source>
        <dbReference type="ARBA" id="ARBA00010365"/>
    </source>
</evidence>
<sequence length="273" mass="31994">MVLLSPSAILPRDIKDFIASYPSQLRTSPSQSPNYSFYTAPSSSKHGVMAMHQELRGDWDELEWRHNFVQWMFPIREQGMNPNATPLQVHEIGRMKQSEEIMRRLRVSYEIMLEFYGMRVLDPETGELDITLEPEKSDAGWPARFYNLEHRMHNYLRITRMLKCLHELSHPHYVPSFLLFVLALQHPSTSDDHSQPRLRSARLVRSMDGYWRHCIRDEVVREWVRSTIERVREDGHWGLGEYRKAVEGYRKTGRYGRDSGDGSVEQGNAMGTE</sequence>
<dbReference type="OrthoDB" id="9030204at2759"/>
<dbReference type="Proteomes" id="UP000030653">
    <property type="component" value="Unassembled WGS sequence"/>
</dbReference>
<evidence type="ECO:0000259" key="3">
    <source>
        <dbReference type="Pfam" id="PF04664"/>
    </source>
</evidence>
<dbReference type="Pfam" id="PF04664">
    <property type="entry name" value="OGFr_N"/>
    <property type="match status" value="1"/>
</dbReference>